<evidence type="ECO:0000313" key="2">
    <source>
        <dbReference type="Proteomes" id="UP001497535"/>
    </source>
</evidence>
<evidence type="ECO:0000313" key="1">
    <source>
        <dbReference type="EMBL" id="CAK5089789.1"/>
    </source>
</evidence>
<gene>
    <name evidence="1" type="ORF">MENTE1834_LOCUS37527</name>
</gene>
<protein>
    <submittedName>
        <fullName evidence="1">Uncharacterized protein</fullName>
    </submittedName>
</protein>
<dbReference type="EMBL" id="CAVMJV010000079">
    <property type="protein sequence ID" value="CAK5089789.1"/>
    <property type="molecule type" value="Genomic_DNA"/>
</dbReference>
<name>A0ACB1AG51_MELEN</name>
<organism evidence="1 2">
    <name type="scientific">Meloidogyne enterolobii</name>
    <name type="common">Root-knot nematode worm</name>
    <name type="synonym">Meloidogyne mayaguensis</name>
    <dbReference type="NCBI Taxonomy" id="390850"/>
    <lineage>
        <taxon>Eukaryota</taxon>
        <taxon>Metazoa</taxon>
        <taxon>Ecdysozoa</taxon>
        <taxon>Nematoda</taxon>
        <taxon>Chromadorea</taxon>
        <taxon>Rhabditida</taxon>
        <taxon>Tylenchina</taxon>
        <taxon>Tylenchomorpha</taxon>
        <taxon>Tylenchoidea</taxon>
        <taxon>Meloidogynidae</taxon>
        <taxon>Meloidogyninae</taxon>
        <taxon>Meloidogyne</taxon>
    </lineage>
</organism>
<comment type="caution">
    <text evidence="1">The sequence shown here is derived from an EMBL/GenBank/DDBJ whole genome shotgun (WGS) entry which is preliminary data.</text>
</comment>
<proteinExistence type="predicted"/>
<keyword evidence="2" id="KW-1185">Reference proteome</keyword>
<dbReference type="Proteomes" id="UP001497535">
    <property type="component" value="Unassembled WGS sequence"/>
</dbReference>
<reference evidence="1" key="1">
    <citation type="submission" date="2023-11" db="EMBL/GenBank/DDBJ databases">
        <authorList>
            <person name="Poullet M."/>
        </authorList>
    </citation>
    <scope>NUCLEOTIDE SEQUENCE</scope>
    <source>
        <strain evidence="1">E1834</strain>
    </source>
</reference>
<accession>A0ACB1AG51</accession>
<sequence>MFYVKFYFVKISKQKNFNRMFIIVLCIILYFFFNFALSPIIPGSLLINF</sequence>